<feature type="domain" description="Peptidase M20 dimerisation" evidence="4">
    <location>
        <begin position="197"/>
        <end position="357"/>
    </location>
</feature>
<dbReference type="NCBIfam" id="NF006053">
    <property type="entry name" value="PRK08201.1"/>
    <property type="match status" value="1"/>
</dbReference>
<dbReference type="EMBL" id="LR778114">
    <property type="protein sequence ID" value="CAB1128210.1"/>
    <property type="molecule type" value="Genomic_DNA"/>
</dbReference>
<dbReference type="NCBIfam" id="NF005914">
    <property type="entry name" value="PRK07907.1"/>
    <property type="match status" value="1"/>
</dbReference>
<dbReference type="Proteomes" id="UP000503399">
    <property type="component" value="Chromosome"/>
</dbReference>
<dbReference type="SUPFAM" id="SSF53187">
    <property type="entry name" value="Zn-dependent exopeptidases"/>
    <property type="match status" value="1"/>
</dbReference>
<proteinExistence type="predicted"/>
<evidence type="ECO:0000313" key="6">
    <source>
        <dbReference type="Proteomes" id="UP000503399"/>
    </source>
</evidence>
<gene>
    <name evidence="5" type="ORF">R50_0704</name>
</gene>
<dbReference type="GO" id="GO:0006508">
    <property type="term" value="P:proteolysis"/>
    <property type="evidence" value="ECO:0007669"/>
    <property type="project" value="UniProtKB-KW"/>
</dbReference>
<keyword evidence="6" id="KW-1185">Reference proteome</keyword>
<organism evidence="5 6">
    <name type="scientific">Candidatus Hydrogenisulfobacillus filiaventi</name>
    <dbReference type="NCBI Taxonomy" id="2707344"/>
    <lineage>
        <taxon>Bacteria</taxon>
        <taxon>Bacillati</taxon>
        <taxon>Bacillota</taxon>
        <taxon>Clostridia</taxon>
        <taxon>Eubacteriales</taxon>
        <taxon>Clostridiales Family XVII. Incertae Sedis</taxon>
        <taxon>Candidatus Hydrogenisulfobacillus</taxon>
    </lineage>
</organism>
<dbReference type="AlphaFoldDB" id="A0A6F8ZEW4"/>
<dbReference type="InterPro" id="IPR011650">
    <property type="entry name" value="Peptidase_M20_dimer"/>
</dbReference>
<dbReference type="InterPro" id="IPR002933">
    <property type="entry name" value="Peptidase_M20"/>
</dbReference>
<dbReference type="Pfam" id="PF07687">
    <property type="entry name" value="M20_dimer"/>
    <property type="match status" value="1"/>
</dbReference>
<evidence type="ECO:0000256" key="1">
    <source>
        <dbReference type="ARBA" id="ARBA00022670"/>
    </source>
</evidence>
<evidence type="ECO:0000259" key="4">
    <source>
        <dbReference type="Pfam" id="PF07687"/>
    </source>
</evidence>
<dbReference type="PANTHER" id="PTHR43270">
    <property type="entry name" value="BETA-ALA-HIS DIPEPTIDASE"/>
    <property type="match status" value="1"/>
</dbReference>
<keyword evidence="2" id="KW-0479">Metal-binding</keyword>
<keyword evidence="1" id="KW-0645">Protease</keyword>
<dbReference type="Gene3D" id="3.30.70.360">
    <property type="match status" value="1"/>
</dbReference>
<dbReference type="Pfam" id="PF01546">
    <property type="entry name" value="Peptidase_M20"/>
    <property type="match status" value="1"/>
</dbReference>
<dbReference type="PANTHER" id="PTHR43270:SF12">
    <property type="entry name" value="SUCCINYL-DIAMINOPIMELATE DESUCCINYLASE"/>
    <property type="match status" value="1"/>
</dbReference>
<evidence type="ECO:0000256" key="2">
    <source>
        <dbReference type="ARBA" id="ARBA00022723"/>
    </source>
</evidence>
<evidence type="ECO:0000256" key="3">
    <source>
        <dbReference type="ARBA" id="ARBA00022801"/>
    </source>
</evidence>
<protein>
    <submittedName>
        <fullName evidence="5">Dipeptidase</fullName>
    </submittedName>
</protein>
<evidence type="ECO:0000313" key="5">
    <source>
        <dbReference type="EMBL" id="CAB1128210.1"/>
    </source>
</evidence>
<dbReference type="Gene3D" id="3.40.630.10">
    <property type="entry name" value="Zn peptidases"/>
    <property type="match status" value="1"/>
</dbReference>
<dbReference type="GO" id="GO:0008233">
    <property type="term" value="F:peptidase activity"/>
    <property type="evidence" value="ECO:0007669"/>
    <property type="project" value="UniProtKB-KW"/>
</dbReference>
<keyword evidence="3" id="KW-0378">Hydrolase</keyword>
<accession>A0A6F8ZEW4</accession>
<name>A0A6F8ZEW4_9FIRM</name>
<reference evidence="5 6" key="1">
    <citation type="submission" date="2020-02" db="EMBL/GenBank/DDBJ databases">
        <authorList>
            <person name="Hogendoorn C."/>
        </authorList>
    </citation>
    <scope>NUCLEOTIDE SEQUENCE [LARGE SCALE GENOMIC DNA]</scope>
    <source>
        <strain evidence="5">R501</strain>
    </source>
</reference>
<sequence>MAFPAAVDEYLTGRCARWIGELGEFLAIPSISALSAHRADMERAAAWLAGRLRAAGLEEVRVDPLPDGHPVVRGGWHHLPGAPTLLLYGHYDVQPVDPESAWTTPPFTPTVRDGAIYARGASDDKGQVLMQVLAVEAWLRTVGRLPLNVEFLVEGEEEIGSPHLGAYIAAHQAELAADAAVISDTPMYAPGVPALCYGLRGLCNLEVEVRGPAQDLHSGVYGGAVANPAHALAAILAGLHDAAGRVTVPGFYDGVVPLSPAEREEWARLPFSEAGFLAETGAPDLFGEAGYTTLERIWGRPTLEVNGLWSGFTGEGRKTIIPARARAKLSCRLVPDQDPGQVLAAVADAIRAACPPGVEVEVLPGEADPAILLPREHPAVLAARRAVAALWDREPAFIRMGGSIPVVDTFQRNLGLPSVLLGFALPDEHFHAPDEHFHLDNFLRGARTLARLWQEYGDSR</sequence>
<dbReference type="GO" id="GO:0046872">
    <property type="term" value="F:metal ion binding"/>
    <property type="evidence" value="ECO:0007669"/>
    <property type="project" value="UniProtKB-KW"/>
</dbReference>
<dbReference type="NCBIfam" id="NF006579">
    <property type="entry name" value="PRK09104.1"/>
    <property type="match status" value="1"/>
</dbReference>
<dbReference type="KEGG" id="hfv:R50_0704"/>
<dbReference type="InterPro" id="IPR051458">
    <property type="entry name" value="Cyt/Met_Dipeptidase"/>
</dbReference>